<protein>
    <submittedName>
        <fullName evidence="1">Uncharacterized protein</fullName>
    </submittedName>
</protein>
<dbReference type="RefSeq" id="XP_020066604.1">
    <property type="nucleotide sequence ID" value="XM_020206187.1"/>
</dbReference>
<reference evidence="2" key="1">
    <citation type="submission" date="2016-05" db="EMBL/GenBank/DDBJ databases">
        <title>Comparative genomics of biotechnologically important yeasts.</title>
        <authorList>
            <consortium name="DOE Joint Genome Institute"/>
            <person name="Riley R."/>
            <person name="Haridas S."/>
            <person name="Wolfe K.H."/>
            <person name="Lopes M.R."/>
            <person name="Hittinger C.T."/>
            <person name="Goker M."/>
            <person name="Salamov A."/>
            <person name="Wisecaver J."/>
            <person name="Long T.M."/>
            <person name="Aerts A.L."/>
            <person name="Barry K."/>
            <person name="Choi C."/>
            <person name="Clum A."/>
            <person name="Coughlan A.Y."/>
            <person name="Deshpande S."/>
            <person name="Douglass A.P."/>
            <person name="Hanson S.J."/>
            <person name="Klenk H.-P."/>
            <person name="Labutti K."/>
            <person name="Lapidus A."/>
            <person name="Lindquist E."/>
            <person name="Lipzen A."/>
            <person name="Meier-Kolthoff J.P."/>
            <person name="Ohm R.A."/>
            <person name="Otillar R.P."/>
            <person name="Pangilinan J."/>
            <person name="Peng Y."/>
            <person name="Rokas A."/>
            <person name="Rosa C.A."/>
            <person name="Scheuner C."/>
            <person name="Sibirny A.A."/>
            <person name="Slot J.C."/>
            <person name="Stielow J.B."/>
            <person name="Sun H."/>
            <person name="Kurtzman C.P."/>
            <person name="Blackwell M."/>
            <person name="Grigoriev I.V."/>
            <person name="Jeffries T.W."/>
        </authorList>
    </citation>
    <scope>NUCLEOTIDE SEQUENCE [LARGE SCALE GENOMIC DNA]</scope>
    <source>
        <strain evidence="2">NRRL Y-17324</strain>
    </source>
</reference>
<dbReference type="AlphaFoldDB" id="A0A1E4SPZ3"/>
<dbReference type="EMBL" id="KV453909">
    <property type="protein sequence ID" value="ODV81482.1"/>
    <property type="molecule type" value="Genomic_DNA"/>
</dbReference>
<dbReference type="GeneID" id="30980324"/>
<sequence>MKVAMSSQIKTKMSGTLDQMVPQSYDESNNWLLHPSVEVANTTTSSVPSDISTVSNTFQRHITSTGSNQLTAVKMKSGVTENILSFTESRPWGFKSSPKELEYRDGLKQIFNNGVVPVQTGFKTLLEQLLARLDDYEIELLSYQQNLELQQQFLQEKTNYLNRYQRVLFLREQELGQLVRRMHATEALIELKTTIVSKKSVANIRRYESTRLNQFVNVVEMAVKEFKSYDNIGFFDCDVLDDIEVIERWAKGVLMGDVRTRILLREGRSELFLKN</sequence>
<evidence type="ECO:0000313" key="2">
    <source>
        <dbReference type="Proteomes" id="UP000094285"/>
    </source>
</evidence>
<proteinExistence type="predicted"/>
<gene>
    <name evidence="1" type="ORF">CANTADRAFT_110028</name>
</gene>
<accession>A0A1E4SPZ3</accession>
<dbReference type="Proteomes" id="UP000094285">
    <property type="component" value="Unassembled WGS sequence"/>
</dbReference>
<evidence type="ECO:0000313" key="1">
    <source>
        <dbReference type="EMBL" id="ODV81482.1"/>
    </source>
</evidence>
<name>A0A1E4SPZ3_9ASCO</name>
<organism evidence="1 2">
    <name type="scientific">Suhomyces tanzawaensis NRRL Y-17324</name>
    <dbReference type="NCBI Taxonomy" id="984487"/>
    <lineage>
        <taxon>Eukaryota</taxon>
        <taxon>Fungi</taxon>
        <taxon>Dikarya</taxon>
        <taxon>Ascomycota</taxon>
        <taxon>Saccharomycotina</taxon>
        <taxon>Pichiomycetes</taxon>
        <taxon>Debaryomycetaceae</taxon>
        <taxon>Suhomyces</taxon>
    </lineage>
</organism>
<keyword evidence="2" id="KW-1185">Reference proteome</keyword>